<evidence type="ECO:0000313" key="2">
    <source>
        <dbReference type="EMBL" id="WAV92095.1"/>
    </source>
</evidence>
<evidence type="ECO:0000256" key="1">
    <source>
        <dbReference type="SAM" id="MobiDB-lite"/>
    </source>
</evidence>
<feature type="region of interest" description="Disordered" evidence="1">
    <location>
        <begin position="1"/>
        <end position="35"/>
    </location>
</feature>
<proteinExistence type="predicted"/>
<accession>A0A9E9LFL2</accession>
<reference evidence="2" key="1">
    <citation type="journal article" date="2022" name="Front. Microbiol.">
        <title>New perspectives on an old grouping: The genomic and phenotypic variability of Oxalobacter formigenes and the implications for calcium oxalate stone prevention.</title>
        <authorList>
            <person name="Chmiel J.A."/>
            <person name="Carr C."/>
            <person name="Stuivenberg G.A."/>
            <person name="Venema R."/>
            <person name="Chanyi R.M."/>
            <person name="Al K.F."/>
            <person name="Giguere D."/>
            <person name="Say H."/>
            <person name="Akouris P.P."/>
            <person name="Dominguez Romero S.A."/>
            <person name="Kwong A."/>
            <person name="Tai V."/>
            <person name="Koval S.F."/>
            <person name="Razvi H."/>
            <person name="Bjazevic J."/>
            <person name="Burton J.P."/>
        </authorList>
    </citation>
    <scope>NUCLEOTIDE SEQUENCE</scope>
    <source>
        <strain evidence="2">OxK</strain>
    </source>
</reference>
<name>A0A9E9LFL2_9BURK</name>
<organism evidence="2">
    <name type="scientific">Oxalobacter aliiformigenes</name>
    <dbReference type="NCBI Taxonomy" id="2946593"/>
    <lineage>
        <taxon>Bacteria</taxon>
        <taxon>Pseudomonadati</taxon>
        <taxon>Pseudomonadota</taxon>
        <taxon>Betaproteobacteria</taxon>
        <taxon>Burkholderiales</taxon>
        <taxon>Oxalobacteraceae</taxon>
        <taxon>Oxalobacter</taxon>
    </lineage>
</organism>
<dbReference type="AlphaFoldDB" id="A0A9E9LFL2"/>
<dbReference type="RefSeq" id="WP_269316359.1">
    <property type="nucleotide sequence ID" value="NZ_CP098251.1"/>
</dbReference>
<gene>
    <name evidence="2" type="ORF">NB646_05090</name>
</gene>
<dbReference type="Proteomes" id="UP001164819">
    <property type="component" value="Chromosome"/>
</dbReference>
<dbReference type="EMBL" id="CP098251">
    <property type="protein sequence ID" value="WAV92095.1"/>
    <property type="molecule type" value="Genomic_DNA"/>
</dbReference>
<sequence>MLTGKVGLTGLPKRGLPGETEGGPMQDAGGFFRMGRGLDNRREAETCMQESLTGDGSGWCARRDAPVYGQG</sequence>
<protein>
    <submittedName>
        <fullName evidence="2">Uncharacterized protein</fullName>
    </submittedName>
</protein>